<gene>
    <name evidence="2" type="ORF">ALO64_05502</name>
</gene>
<accession>A0A0N8S674</accession>
<organism evidence="2 3">
    <name type="scientific">Pseudomonas meliae</name>
    <dbReference type="NCBI Taxonomy" id="86176"/>
    <lineage>
        <taxon>Bacteria</taxon>
        <taxon>Pseudomonadati</taxon>
        <taxon>Pseudomonadota</taxon>
        <taxon>Gammaproteobacteria</taxon>
        <taxon>Pseudomonadales</taxon>
        <taxon>Pseudomonadaceae</taxon>
        <taxon>Pseudomonas</taxon>
    </lineage>
</organism>
<sequence>MLGHTFTQPMSGFAQPFRAKLRRQLLLAPVRLFAVKELGQLDGGTEVHRYLAETLLQRTDDFEDVEDRLFLLGRSAQFAQISTAFQHALVADVHRNEHNRHPRVAQETAQGDGEHAGFGLQHSPGPRATAFDKVFDRETLDEQRVQVLGENRCIQRVTLECAAHEKRPATAQQAADDRHVQVDAGSDVRRREPVAKQQIGQQQVIDMAAVTRDVNDFMPWRHFLHAFDVADFDAVVNLVPEPAEDDFHEADNGIGIVRGDLVAVAQRPGPCLVLGDVLPFGFFDDRLLDQRLVQQPFDHGAPVRNVRADDRAFQVAKVHAQQTLGHAQGQFVTFVFTHQLAHVNGRGKLYTGLATQNQNADQAAQPAGHGPAVGEQQFPGAGLAVR</sequence>
<name>A0A0N8S674_9PSED</name>
<evidence type="ECO:0000256" key="1">
    <source>
        <dbReference type="SAM" id="MobiDB-lite"/>
    </source>
</evidence>
<reference evidence="2 3" key="1">
    <citation type="submission" date="2015-09" db="EMBL/GenBank/DDBJ databases">
        <title>Genome announcement of multiple Pseudomonas syringae strains.</title>
        <authorList>
            <person name="Thakur S."/>
            <person name="Wang P.W."/>
            <person name="Gong Y."/>
            <person name="Weir B.S."/>
            <person name="Guttman D.S."/>
        </authorList>
    </citation>
    <scope>NUCLEOTIDE SEQUENCE [LARGE SCALE GENOMIC DNA]</scope>
    <source>
        <strain evidence="2 3">ICMP6289</strain>
    </source>
</reference>
<dbReference type="AlphaFoldDB" id="A0A0N8S674"/>
<evidence type="ECO:0000313" key="2">
    <source>
        <dbReference type="EMBL" id="KPX95199.1"/>
    </source>
</evidence>
<dbReference type="EMBL" id="LJQT01000037">
    <property type="protein sequence ID" value="KPX95199.1"/>
    <property type="molecule type" value="Genomic_DNA"/>
</dbReference>
<evidence type="ECO:0000313" key="3">
    <source>
        <dbReference type="Proteomes" id="UP000050455"/>
    </source>
</evidence>
<feature type="region of interest" description="Disordered" evidence="1">
    <location>
        <begin position="360"/>
        <end position="386"/>
    </location>
</feature>
<protein>
    <submittedName>
        <fullName evidence="2">Uncharacterized protein</fullName>
    </submittedName>
</protein>
<comment type="caution">
    <text evidence="2">The sequence shown here is derived from an EMBL/GenBank/DDBJ whole genome shotgun (WGS) entry which is preliminary data.</text>
</comment>
<keyword evidence="3" id="KW-1185">Reference proteome</keyword>
<dbReference type="Proteomes" id="UP000050455">
    <property type="component" value="Unassembled WGS sequence"/>
</dbReference>
<proteinExistence type="predicted"/>